<evidence type="ECO:0000256" key="2">
    <source>
        <dbReference type="ARBA" id="ARBA00022448"/>
    </source>
</evidence>
<keyword evidence="2" id="KW-0813">Transport</keyword>
<name>A0A398ATQ0_BRACM</name>
<organism evidence="11 12">
    <name type="scientific">Brassica campestris</name>
    <name type="common">Field mustard</name>
    <dbReference type="NCBI Taxonomy" id="3711"/>
    <lineage>
        <taxon>Eukaryota</taxon>
        <taxon>Viridiplantae</taxon>
        <taxon>Streptophyta</taxon>
        <taxon>Embryophyta</taxon>
        <taxon>Tracheophyta</taxon>
        <taxon>Spermatophyta</taxon>
        <taxon>Magnoliopsida</taxon>
        <taxon>eudicotyledons</taxon>
        <taxon>Gunneridae</taxon>
        <taxon>Pentapetalae</taxon>
        <taxon>rosids</taxon>
        <taxon>malvids</taxon>
        <taxon>Brassicales</taxon>
        <taxon>Brassicaceae</taxon>
        <taxon>Brassiceae</taxon>
        <taxon>Brassica</taxon>
    </lineage>
</organism>
<evidence type="ECO:0000256" key="5">
    <source>
        <dbReference type="ARBA" id="ARBA00022982"/>
    </source>
</evidence>
<evidence type="ECO:0000256" key="3">
    <source>
        <dbReference type="ARBA" id="ARBA00022692"/>
    </source>
</evidence>
<feature type="transmembrane region" description="Helical" evidence="8">
    <location>
        <begin position="261"/>
        <end position="279"/>
    </location>
</feature>
<gene>
    <name evidence="11" type="ORF">BRARA_A03601</name>
</gene>
<proteinExistence type="predicted"/>
<evidence type="ECO:0000256" key="8">
    <source>
        <dbReference type="SAM" id="Phobius"/>
    </source>
</evidence>
<dbReference type="PANTHER" id="PTHR23130">
    <property type="entry name" value="CYTOCHROME B561 AND DOMON DOMAIN-CONTAINING PROTEIN"/>
    <property type="match status" value="1"/>
</dbReference>
<dbReference type="SMART" id="SM00665">
    <property type="entry name" value="B561"/>
    <property type="match status" value="1"/>
</dbReference>
<feature type="transmembrane region" description="Helical" evidence="8">
    <location>
        <begin position="168"/>
        <end position="185"/>
    </location>
</feature>
<dbReference type="PROSITE" id="PS50939">
    <property type="entry name" value="CYTOCHROME_B561"/>
    <property type="match status" value="1"/>
</dbReference>
<dbReference type="EMBL" id="CM010628">
    <property type="protein sequence ID" value="RID80982.1"/>
    <property type="molecule type" value="Genomic_DNA"/>
</dbReference>
<keyword evidence="3 8" id="KW-0812">Transmembrane</keyword>
<evidence type="ECO:0000313" key="11">
    <source>
        <dbReference type="EMBL" id="RID80982.1"/>
    </source>
</evidence>
<evidence type="ECO:0000259" key="9">
    <source>
        <dbReference type="PROSITE" id="PS50836"/>
    </source>
</evidence>
<keyword evidence="4" id="KW-0732">Signal</keyword>
<evidence type="ECO:0008006" key="13">
    <source>
        <dbReference type="Google" id="ProtNLM"/>
    </source>
</evidence>
<keyword evidence="6 8" id="KW-1133">Transmembrane helix</keyword>
<dbReference type="PANTHER" id="PTHR23130:SF182">
    <property type="entry name" value="GENOME ASSEMBLY, CHROMOSOME: A01"/>
    <property type="match status" value="1"/>
</dbReference>
<dbReference type="AlphaFoldDB" id="A0A398ATQ0"/>
<dbReference type="Gene3D" id="1.20.120.1770">
    <property type="match status" value="1"/>
</dbReference>
<dbReference type="InterPro" id="IPR005018">
    <property type="entry name" value="DOMON_domain"/>
</dbReference>
<dbReference type="CDD" id="cd09631">
    <property type="entry name" value="DOMON_DOH"/>
    <property type="match status" value="1"/>
</dbReference>
<evidence type="ECO:0000256" key="6">
    <source>
        <dbReference type="ARBA" id="ARBA00022989"/>
    </source>
</evidence>
<dbReference type="Pfam" id="PF03188">
    <property type="entry name" value="Cytochrom_B561"/>
    <property type="match status" value="1"/>
</dbReference>
<sequence>MSTSHSLTIQQATETCSSTLPLNDFTFNSSLLQCVEAWTPENYILRYARTVENTWSFILSAPDSSVFIGIGFSTNGKMIGSSAVVGWLPPNGGQGHTKQYFLGGQSPGDLVIVNGSLKIESVSSRLYMSFQLTVEMPRKNILYAKGPAGFFPSSPGFRLREHQSMTTTTINYVTGLIGIICGLFLENQTNANNVSTHKALGITILVMGFLQVLALFARPDKESKYRKYWNWYHHNIGRVMIILTISNIFYGIHLGKAGTSWNVGYGSAIGVLALAAIGLEVRNFLKNTKCFDFPA</sequence>
<evidence type="ECO:0000313" key="12">
    <source>
        <dbReference type="Proteomes" id="UP000264353"/>
    </source>
</evidence>
<keyword evidence="7 8" id="KW-0472">Membrane</keyword>
<accession>A0A398ATQ0</accession>
<evidence type="ECO:0000256" key="7">
    <source>
        <dbReference type="ARBA" id="ARBA00023136"/>
    </source>
</evidence>
<keyword evidence="5" id="KW-0249">Electron transport</keyword>
<dbReference type="Proteomes" id="UP000264353">
    <property type="component" value="Chromosome A1"/>
</dbReference>
<dbReference type="GO" id="GO:0016020">
    <property type="term" value="C:membrane"/>
    <property type="evidence" value="ECO:0007669"/>
    <property type="project" value="UniProtKB-SubCell"/>
</dbReference>
<feature type="domain" description="DOMON" evidence="9">
    <location>
        <begin position="41"/>
        <end position="175"/>
    </location>
</feature>
<protein>
    <recommendedName>
        <fullName evidence="13">DOMON domain-containing protein</fullName>
    </recommendedName>
</protein>
<evidence type="ECO:0000259" key="10">
    <source>
        <dbReference type="PROSITE" id="PS50939"/>
    </source>
</evidence>
<comment type="subcellular location">
    <subcellularLocation>
        <location evidence="1">Membrane</location>
    </subcellularLocation>
</comment>
<feature type="transmembrane region" description="Helical" evidence="8">
    <location>
        <begin position="236"/>
        <end position="255"/>
    </location>
</feature>
<reference evidence="11 12" key="1">
    <citation type="submission" date="2018-06" db="EMBL/GenBank/DDBJ databases">
        <title>WGS assembly of Brassica rapa FPsc.</title>
        <authorList>
            <person name="Bowman J."/>
            <person name="Kohchi T."/>
            <person name="Yamato K."/>
            <person name="Jenkins J."/>
            <person name="Shu S."/>
            <person name="Ishizaki K."/>
            <person name="Yamaoka S."/>
            <person name="Nishihama R."/>
            <person name="Nakamura Y."/>
            <person name="Berger F."/>
            <person name="Adam C."/>
            <person name="Aki S."/>
            <person name="Althoff F."/>
            <person name="Araki T."/>
            <person name="Arteaga-Vazquez M."/>
            <person name="Balasubrmanian S."/>
            <person name="Bauer D."/>
            <person name="Boehm C."/>
            <person name="Briginshaw L."/>
            <person name="Caballero-Perez J."/>
            <person name="Catarino B."/>
            <person name="Chen F."/>
            <person name="Chiyoda S."/>
            <person name="Chovatia M."/>
            <person name="Davies K."/>
            <person name="Delmans M."/>
            <person name="Demura T."/>
            <person name="Dierschke T."/>
            <person name="Dolan L."/>
            <person name="Dorantes-Acosta A."/>
            <person name="Eklund D."/>
            <person name="Florent S."/>
            <person name="Flores-Sandoval E."/>
            <person name="Fujiyama A."/>
            <person name="Fukuzawa H."/>
            <person name="Galik B."/>
            <person name="Grimanelli D."/>
            <person name="Grimwood J."/>
            <person name="Grossniklaus U."/>
            <person name="Hamada T."/>
            <person name="Haseloff J."/>
            <person name="Hetherington A."/>
            <person name="Higo A."/>
            <person name="Hirakawa Y."/>
            <person name="Hundley H."/>
            <person name="Ikeda Y."/>
            <person name="Inoue K."/>
            <person name="Inoue S."/>
            <person name="Ishida S."/>
            <person name="Jia Q."/>
            <person name="Kakita M."/>
            <person name="Kanazawa T."/>
            <person name="Kawai Y."/>
            <person name="Kawashima T."/>
            <person name="Kennedy M."/>
            <person name="Kinose K."/>
            <person name="Kinoshita T."/>
            <person name="Kohara Y."/>
            <person name="Koide E."/>
            <person name="Komatsu K."/>
            <person name="Kopischke S."/>
            <person name="Kubo M."/>
            <person name="Kyozuka J."/>
            <person name="Lagercrantz U."/>
            <person name="Lin S."/>
            <person name="Lindquist E."/>
            <person name="Lipzen A."/>
            <person name="Lu C."/>
            <person name="Luna E."/>
            <person name="Martienssen R."/>
            <person name="Minamino N."/>
            <person name="Mizutani M."/>
            <person name="Mizutani M."/>
            <person name="Mochizuki N."/>
            <person name="Monte I."/>
            <person name="Mosher R."/>
            <person name="Nagasaki H."/>
            <person name="Nakagami H."/>
            <person name="Naramoto S."/>
            <person name="Nishitani K."/>
            <person name="Ohtani M."/>
            <person name="Okamoto T."/>
            <person name="Okumura M."/>
            <person name="Phillips J."/>
            <person name="Pollak B."/>
            <person name="Reinders A."/>
            <person name="Roevekamp M."/>
            <person name="Sano R."/>
            <person name="Sawa S."/>
            <person name="Schmid M."/>
            <person name="Shirakawa M."/>
            <person name="Solano R."/>
            <person name="Spunde A."/>
            <person name="Suetsugu N."/>
            <person name="Sugano S."/>
            <person name="Sugiyama A."/>
            <person name="Sun R."/>
            <person name="Suzuki Y."/>
            <person name="Takenaka M."/>
            <person name="Takezawa D."/>
            <person name="Tomogane H."/>
            <person name="Tsuzuki M."/>
            <person name="Ueda T."/>
            <person name="Umeda M."/>
            <person name="Ward J."/>
            <person name="Watanabe Y."/>
            <person name="Yazaki K."/>
            <person name="Yokoyama R."/>
            <person name="Yoshitake Y."/>
            <person name="Yotsui I."/>
            <person name="Zachgo S."/>
            <person name="Schmutz J."/>
        </authorList>
    </citation>
    <scope>NUCLEOTIDE SEQUENCE [LARGE SCALE GENOMIC DNA]</scope>
    <source>
        <strain evidence="12">cv. B-3</strain>
    </source>
</reference>
<dbReference type="PROSITE" id="PS50836">
    <property type="entry name" value="DOMON"/>
    <property type="match status" value="1"/>
</dbReference>
<dbReference type="InterPro" id="IPR045266">
    <property type="entry name" value="DOH_DOMON"/>
</dbReference>
<feature type="transmembrane region" description="Helical" evidence="8">
    <location>
        <begin position="197"/>
        <end position="216"/>
    </location>
</feature>
<evidence type="ECO:0000256" key="1">
    <source>
        <dbReference type="ARBA" id="ARBA00004370"/>
    </source>
</evidence>
<dbReference type="SMART" id="SM00664">
    <property type="entry name" value="DoH"/>
    <property type="match status" value="1"/>
</dbReference>
<feature type="domain" description="Cytochrome b561" evidence="10">
    <location>
        <begin position="72"/>
        <end position="288"/>
    </location>
</feature>
<evidence type="ECO:0000256" key="4">
    <source>
        <dbReference type="ARBA" id="ARBA00022729"/>
    </source>
</evidence>
<dbReference type="InterPro" id="IPR006593">
    <property type="entry name" value="Cyt_b561/ferric_Rdtase_TM"/>
</dbReference>
<dbReference type="CDD" id="cd08760">
    <property type="entry name" value="Cyt_b561_FRRS1_like"/>
    <property type="match status" value="1"/>
</dbReference>